<gene>
    <name evidence="2" type="ORF">psyc5s11_18170</name>
</gene>
<evidence type="ECO:0000313" key="3">
    <source>
        <dbReference type="Proteomes" id="UP000824633"/>
    </source>
</evidence>
<dbReference type="Gene3D" id="3.90.1570.10">
    <property type="entry name" value="tt1808, chain A"/>
    <property type="match status" value="1"/>
</dbReference>
<reference evidence="3" key="1">
    <citation type="submission" date="2021-07" db="EMBL/GenBank/DDBJ databases">
        <title>Complete genome sequencing of a Clostridium isolate.</title>
        <authorList>
            <person name="Ueki A."/>
            <person name="Tonouchi A."/>
        </authorList>
    </citation>
    <scope>NUCLEOTIDE SEQUENCE [LARGE SCALE GENOMIC DNA]</scope>
    <source>
        <strain evidence="3">C5S11</strain>
    </source>
</reference>
<dbReference type="InterPro" id="IPR008538">
    <property type="entry name" value="Uma2"/>
</dbReference>
<accession>A0ABN6IU68</accession>
<dbReference type="InterPro" id="IPR012296">
    <property type="entry name" value="Nuclease_put_TT1808"/>
</dbReference>
<dbReference type="Proteomes" id="UP000824633">
    <property type="component" value="Chromosome"/>
</dbReference>
<evidence type="ECO:0000313" key="2">
    <source>
        <dbReference type="EMBL" id="BCZ45750.1"/>
    </source>
</evidence>
<dbReference type="RefSeq" id="WP_224037311.1">
    <property type="nucleotide sequence ID" value="NZ_AP024849.1"/>
</dbReference>
<evidence type="ECO:0000259" key="1">
    <source>
        <dbReference type="Pfam" id="PF05685"/>
    </source>
</evidence>
<dbReference type="EMBL" id="AP024849">
    <property type="protein sequence ID" value="BCZ45750.1"/>
    <property type="molecule type" value="Genomic_DNA"/>
</dbReference>
<dbReference type="SUPFAM" id="SSF52980">
    <property type="entry name" value="Restriction endonuclease-like"/>
    <property type="match status" value="1"/>
</dbReference>
<name>A0ABN6IU68_9CLOT</name>
<protein>
    <recommendedName>
        <fullName evidence="1">Putative restriction endonuclease domain-containing protein</fullName>
    </recommendedName>
</protein>
<keyword evidence="3" id="KW-1185">Reference proteome</keyword>
<organism evidence="2 3">
    <name type="scientific">Clostridium gelidum</name>
    <dbReference type="NCBI Taxonomy" id="704125"/>
    <lineage>
        <taxon>Bacteria</taxon>
        <taxon>Bacillati</taxon>
        <taxon>Bacillota</taxon>
        <taxon>Clostridia</taxon>
        <taxon>Eubacteriales</taxon>
        <taxon>Clostridiaceae</taxon>
        <taxon>Clostridium</taxon>
    </lineage>
</organism>
<sequence>MAINPIDNKTYTYADYLKFTDDEPVEIIDGRISAISPAPSRIHQEIIMEIAYELKNYIKSNDGPCKVYPAPFDVILKKDNEDIRYSQNIIQPDISVICDKNKLTDKGCTGSPDMIVEVVSPFNPRNYYIKKLSLYEEFKVREYWIVNPMEENILVYTLTLDGYGAPKMYTFSDKIKVNIYDNLEIDFKSLNLN</sequence>
<dbReference type="InterPro" id="IPR011335">
    <property type="entry name" value="Restrct_endonuc-II-like"/>
</dbReference>
<dbReference type="Pfam" id="PF05685">
    <property type="entry name" value="Uma2"/>
    <property type="match status" value="1"/>
</dbReference>
<dbReference type="CDD" id="cd06260">
    <property type="entry name" value="DUF820-like"/>
    <property type="match status" value="1"/>
</dbReference>
<dbReference type="PANTHER" id="PTHR36558:SF1">
    <property type="entry name" value="RESTRICTION ENDONUCLEASE DOMAIN-CONTAINING PROTEIN-RELATED"/>
    <property type="match status" value="1"/>
</dbReference>
<dbReference type="PANTHER" id="PTHR36558">
    <property type="entry name" value="GLR1098 PROTEIN"/>
    <property type="match status" value="1"/>
</dbReference>
<proteinExistence type="predicted"/>
<feature type="domain" description="Putative restriction endonuclease" evidence="1">
    <location>
        <begin position="15"/>
        <end position="176"/>
    </location>
</feature>